<feature type="domain" description="TRAM" evidence="6">
    <location>
        <begin position="321"/>
        <end position="382"/>
    </location>
</feature>
<dbReference type="GO" id="GO:0016787">
    <property type="term" value="F:hydrolase activity"/>
    <property type="evidence" value="ECO:0007669"/>
    <property type="project" value="UniProtKB-KW"/>
</dbReference>
<dbReference type="GO" id="GO:0004518">
    <property type="term" value="F:nuclease activity"/>
    <property type="evidence" value="ECO:0007669"/>
    <property type="project" value="UniProtKB-KW"/>
</dbReference>
<keyword evidence="5" id="KW-0812">Transmembrane</keyword>
<feature type="transmembrane region" description="Helical" evidence="5">
    <location>
        <begin position="56"/>
        <end position="88"/>
    </location>
</feature>
<dbReference type="SUPFAM" id="SSF88723">
    <property type="entry name" value="PIN domain-like"/>
    <property type="match status" value="1"/>
</dbReference>
<dbReference type="SMART" id="SM00670">
    <property type="entry name" value="PINc"/>
    <property type="match status" value="1"/>
</dbReference>
<keyword evidence="5" id="KW-0472">Membrane</keyword>
<dbReference type="PANTHER" id="PTHR11603:SF147">
    <property type="entry name" value="MEMBRANE PROTEIN"/>
    <property type="match status" value="1"/>
</dbReference>
<keyword evidence="4" id="KW-0460">Magnesium</keyword>
<dbReference type="RefSeq" id="WP_013048368.1">
    <property type="nucleotide sequence ID" value="NC_014011.1"/>
</dbReference>
<dbReference type="Proteomes" id="UP000002366">
    <property type="component" value="Chromosome"/>
</dbReference>
<dbReference type="STRING" id="572547.Amico_0980"/>
<comment type="cofactor">
    <cofactor evidence="1">
        <name>Mg(2+)</name>
        <dbReference type="ChEBI" id="CHEBI:18420"/>
    </cofactor>
</comment>
<keyword evidence="5" id="KW-1133">Transmembrane helix</keyword>
<dbReference type="KEGG" id="aco:Amico_0980"/>
<name>D5EEX3_AMICL</name>
<proteinExistence type="predicted"/>
<dbReference type="InterPro" id="IPR029060">
    <property type="entry name" value="PIN-like_dom_sf"/>
</dbReference>
<dbReference type="HOGENOM" id="CLU_050839_0_0_0"/>
<evidence type="ECO:0000256" key="1">
    <source>
        <dbReference type="ARBA" id="ARBA00001946"/>
    </source>
</evidence>
<dbReference type="Gene3D" id="3.40.50.1010">
    <property type="entry name" value="5'-nuclease"/>
    <property type="match status" value="1"/>
</dbReference>
<dbReference type="AlphaFoldDB" id="D5EEX3"/>
<evidence type="ECO:0000256" key="5">
    <source>
        <dbReference type="SAM" id="Phobius"/>
    </source>
</evidence>
<dbReference type="OrthoDB" id="9780734at2"/>
<evidence type="ECO:0000256" key="4">
    <source>
        <dbReference type="ARBA" id="ARBA00022842"/>
    </source>
</evidence>
<dbReference type="Pfam" id="PF01850">
    <property type="entry name" value="PIN"/>
    <property type="match status" value="1"/>
</dbReference>
<protein>
    <submittedName>
        <fullName evidence="7">PilT protein domain protein</fullName>
    </submittedName>
</protein>
<dbReference type="InterPro" id="IPR052041">
    <property type="entry name" value="Nucleic_acid_metab_PIN/TRAM"/>
</dbReference>
<evidence type="ECO:0000259" key="6">
    <source>
        <dbReference type="PROSITE" id="PS50926"/>
    </source>
</evidence>
<dbReference type="InterPro" id="IPR002792">
    <property type="entry name" value="TRAM_dom"/>
</dbReference>
<gene>
    <name evidence="7" type="ordered locus">Amico_0980</name>
</gene>
<organism evidence="7 8">
    <name type="scientific">Aminobacterium colombiense (strain DSM 12261 / ALA-1)</name>
    <dbReference type="NCBI Taxonomy" id="572547"/>
    <lineage>
        <taxon>Bacteria</taxon>
        <taxon>Thermotogati</taxon>
        <taxon>Synergistota</taxon>
        <taxon>Synergistia</taxon>
        <taxon>Synergistales</taxon>
        <taxon>Aminobacteriaceae</taxon>
        <taxon>Aminobacterium</taxon>
    </lineage>
</organism>
<keyword evidence="3" id="KW-0378">Hydrolase</keyword>
<evidence type="ECO:0000313" key="7">
    <source>
        <dbReference type="EMBL" id="ADE57105.1"/>
    </source>
</evidence>
<dbReference type="eggNOG" id="COG4956">
    <property type="taxonomic scope" value="Bacteria"/>
</dbReference>
<evidence type="ECO:0000256" key="3">
    <source>
        <dbReference type="ARBA" id="ARBA00022801"/>
    </source>
</evidence>
<feature type="transmembrane region" description="Helical" evidence="5">
    <location>
        <begin position="12"/>
        <end position="36"/>
    </location>
</feature>
<dbReference type="InterPro" id="IPR002716">
    <property type="entry name" value="PIN_dom"/>
</dbReference>
<dbReference type="EMBL" id="CP001997">
    <property type="protein sequence ID" value="ADE57105.1"/>
    <property type="molecule type" value="Genomic_DNA"/>
</dbReference>
<keyword evidence="8" id="KW-1185">Reference proteome</keyword>
<feature type="transmembrane region" description="Helical" evidence="5">
    <location>
        <begin position="100"/>
        <end position="122"/>
    </location>
</feature>
<feature type="transmembrane region" description="Helical" evidence="5">
    <location>
        <begin position="128"/>
        <end position="147"/>
    </location>
</feature>
<accession>D5EEX3</accession>
<keyword evidence="2" id="KW-0540">Nuclease</keyword>
<evidence type="ECO:0000313" key="8">
    <source>
        <dbReference type="Proteomes" id="UP000002366"/>
    </source>
</evidence>
<reference evidence="7 8" key="1">
    <citation type="journal article" date="2010" name="Stand. Genomic Sci.">
        <title>Complete genome sequence of Aminobacterium colombiense type strain (ALA-1).</title>
        <authorList>
            <person name="Chertkov O."/>
            <person name="Sikorski J."/>
            <person name="Brambilla E."/>
            <person name="Lapidus A."/>
            <person name="Copeland A."/>
            <person name="Glavina Del Rio T."/>
            <person name="Nolan M."/>
            <person name="Lucas S."/>
            <person name="Tice H."/>
            <person name="Cheng J.F."/>
            <person name="Han C."/>
            <person name="Detter J.C."/>
            <person name="Bruce D."/>
            <person name="Tapia R."/>
            <person name="Goodwin L."/>
            <person name="Pitluck S."/>
            <person name="Liolios K."/>
            <person name="Ivanova N."/>
            <person name="Mavromatis K."/>
            <person name="Ovchinnikova G."/>
            <person name="Pati A."/>
            <person name="Chen A."/>
            <person name="Palaniappan K."/>
            <person name="Land M."/>
            <person name="Hauser L."/>
            <person name="Chang Y.J."/>
            <person name="Jeffries C.D."/>
            <person name="Spring S."/>
            <person name="Rohde M."/>
            <person name="Goker M."/>
            <person name="Bristow J."/>
            <person name="Eisen J.A."/>
            <person name="Markowitz V."/>
            <person name="Hugenholtz P."/>
            <person name="Kyrpides N.C."/>
            <person name="Klenk H.P."/>
        </authorList>
    </citation>
    <scope>NUCLEOTIDE SEQUENCE [LARGE SCALE GENOMIC DNA]</scope>
    <source>
        <strain evidence="8">DSM 12261 / ALA-1</strain>
    </source>
</reference>
<evidence type="ECO:0000256" key="2">
    <source>
        <dbReference type="ARBA" id="ARBA00022722"/>
    </source>
</evidence>
<sequence>MTDGFNNMIKRLCRMLMMVFFGIAGYQIAMLAMPFIPAPVSEVFRLWMPGWLAKEIFFVVACVAIFALIGWAITPLLLKGLGFIGALFEFHLKGLSWQDISSAILGLIVGLLIANLIAVPFFDLPVGSYIAVVLNIVLGYLGARIFWKRQEDIRGVFNLGALKERLTTRKIRGKKGVAGEEILEEEWCPPRKILDTSVIIDGRILDIARTGFMEGVLVLPRFILLELQAVADSTDPARRTRGRRGLDVVNELQKLSTLEVEIMEVTLKQLKVETVDSGLVALAQQIGGEILTTDYNLNKIAQIQGVTVLNVNDLANALKPMLLPGESIIVDVIREGKEPHQGVGYLDDGTMLVVEDGEEYVGKRVEVVVTSMLQTSAGRMVFGRIRREVRV</sequence>
<dbReference type="CDD" id="cd09877">
    <property type="entry name" value="PIN_YacL-like"/>
    <property type="match status" value="1"/>
</dbReference>
<dbReference type="PROSITE" id="PS50926">
    <property type="entry name" value="TRAM"/>
    <property type="match status" value="1"/>
</dbReference>
<dbReference type="PANTHER" id="PTHR11603">
    <property type="entry name" value="AAA FAMILY ATPASE"/>
    <property type="match status" value="1"/>
</dbReference>